<dbReference type="OrthoDB" id="7994864at2"/>
<proteinExistence type="predicted"/>
<evidence type="ECO:0000313" key="1">
    <source>
        <dbReference type="EMBL" id="BAU91454.1"/>
    </source>
</evidence>
<accession>A0A160PFL1</accession>
<protein>
    <submittedName>
        <fullName evidence="1">Uncharacterized protein</fullName>
    </submittedName>
</protein>
<sequence>MTAYLPADLHEQVAALRTLLGRLERVVAGASPIRRELAWAPLVEGWVPASQPLPAIVGVIDGSAVLTGRMWALDPNLGWALTEEGWLRLGQRGEA</sequence>
<dbReference type="AlphaFoldDB" id="A0A160PFL1"/>
<dbReference type="EMBL" id="AP014809">
    <property type="protein sequence ID" value="BAU91454.1"/>
    <property type="molecule type" value="Genomic_DNA"/>
</dbReference>
<dbReference type="RefSeq" id="WP_096485555.1">
    <property type="nucleotide sequence ID" value="NZ_AP014809.1"/>
</dbReference>
<evidence type="ECO:0000313" key="2">
    <source>
        <dbReference type="Proteomes" id="UP000218288"/>
    </source>
</evidence>
<name>A0A160PFL1_9HYPH</name>
<reference evidence="1 2" key="1">
    <citation type="journal article" date="2016" name="Genome Announc.">
        <title>Complete Genome Sequence of Methylobacterium populi P-1M, Isolated from Pink-Pigmented Household Biofilm.</title>
        <authorList>
            <person name="Morohoshi T."/>
            <person name="Ikeda T."/>
        </authorList>
    </citation>
    <scope>NUCLEOTIDE SEQUENCE [LARGE SCALE GENOMIC DNA]</scope>
    <source>
        <strain evidence="1 2">P-1M</strain>
    </source>
</reference>
<organism evidence="1 2">
    <name type="scientific">Methylorubrum populi</name>
    <dbReference type="NCBI Taxonomy" id="223967"/>
    <lineage>
        <taxon>Bacteria</taxon>
        <taxon>Pseudomonadati</taxon>
        <taxon>Pseudomonadota</taxon>
        <taxon>Alphaproteobacteria</taxon>
        <taxon>Hyphomicrobiales</taxon>
        <taxon>Methylobacteriaceae</taxon>
        <taxon>Methylorubrum</taxon>
    </lineage>
</organism>
<gene>
    <name evidence="1" type="ORF">MPPM_2849</name>
</gene>
<dbReference type="Proteomes" id="UP000218288">
    <property type="component" value="Chromosome"/>
</dbReference>